<dbReference type="Proteomes" id="UP000494119">
    <property type="component" value="Unassembled WGS sequence"/>
</dbReference>
<dbReference type="EMBL" id="CADIKL010000045">
    <property type="protein sequence ID" value="CAB3805050.1"/>
    <property type="molecule type" value="Genomic_DNA"/>
</dbReference>
<protein>
    <submittedName>
        <fullName evidence="2">Uncharacterized protein</fullName>
    </submittedName>
</protein>
<keyword evidence="3" id="KW-1185">Reference proteome</keyword>
<accession>A0A6J5GT84</accession>
<feature type="region of interest" description="Disordered" evidence="1">
    <location>
        <begin position="208"/>
        <end position="233"/>
    </location>
</feature>
<evidence type="ECO:0000313" key="3">
    <source>
        <dbReference type="Proteomes" id="UP000494119"/>
    </source>
</evidence>
<proteinExistence type="predicted"/>
<name>A0A6J5GT84_9BURK</name>
<sequence>MKSNLALPVKQSATSSWIPQGCRDQPEIRRCWVQSIERSAKSSFQKRAGTGHLLLARGCGERLFLSLPVASLTHRPEVQGTSCVLFPAGSANTPPPARATFPGLSAGHRDAAFFSIRSCPPWPTLRTTGQCDIHTIGGCPPECGAMRKSGSGQLDSSRLSSHAPYTRSFSPQRWVRSRCPTHRGGDERALERGRACALATPVIRASLYGRHNGPRSRHQNAQQELPGSWPGHPQAERICVVSRRDNASGAGRVATAGGKATQQ</sequence>
<evidence type="ECO:0000256" key="1">
    <source>
        <dbReference type="SAM" id="MobiDB-lite"/>
    </source>
</evidence>
<evidence type="ECO:0000313" key="2">
    <source>
        <dbReference type="EMBL" id="CAB3805050.1"/>
    </source>
</evidence>
<dbReference type="AlphaFoldDB" id="A0A6J5GT84"/>
<gene>
    <name evidence="2" type="ORF">LMG28688_06096</name>
</gene>
<organism evidence="2 3">
    <name type="scientific">Paraburkholderia caffeinitolerans</name>
    <dbReference type="NCBI Taxonomy" id="1723730"/>
    <lineage>
        <taxon>Bacteria</taxon>
        <taxon>Pseudomonadati</taxon>
        <taxon>Pseudomonadota</taxon>
        <taxon>Betaproteobacteria</taxon>
        <taxon>Burkholderiales</taxon>
        <taxon>Burkholderiaceae</taxon>
        <taxon>Paraburkholderia</taxon>
    </lineage>
</organism>
<reference evidence="2 3" key="1">
    <citation type="submission" date="2020-04" db="EMBL/GenBank/DDBJ databases">
        <authorList>
            <person name="De Canck E."/>
        </authorList>
    </citation>
    <scope>NUCLEOTIDE SEQUENCE [LARGE SCALE GENOMIC DNA]</scope>
    <source>
        <strain evidence="2 3">LMG 28688</strain>
    </source>
</reference>